<evidence type="ECO:0000256" key="8">
    <source>
        <dbReference type="ARBA" id="ARBA00023136"/>
    </source>
</evidence>
<organism evidence="17 18">
    <name type="scientific">Jaculus jaculus</name>
    <name type="common">Lesser Egyptian jerboa</name>
    <dbReference type="NCBI Taxonomy" id="51337"/>
    <lineage>
        <taxon>Eukaryota</taxon>
        <taxon>Metazoa</taxon>
        <taxon>Chordata</taxon>
        <taxon>Craniata</taxon>
        <taxon>Vertebrata</taxon>
        <taxon>Euteleostomi</taxon>
        <taxon>Mammalia</taxon>
        <taxon>Eutheria</taxon>
        <taxon>Euarchontoglires</taxon>
        <taxon>Glires</taxon>
        <taxon>Rodentia</taxon>
        <taxon>Myomorpha</taxon>
        <taxon>Dipodoidea</taxon>
        <taxon>Dipodidae</taxon>
        <taxon>Dipodinae</taxon>
        <taxon>Jaculus</taxon>
    </lineage>
</organism>
<dbReference type="InterPro" id="IPR016187">
    <property type="entry name" value="CTDL_fold"/>
</dbReference>
<evidence type="ECO:0000256" key="13">
    <source>
        <dbReference type="ARBA" id="ARBA00076978"/>
    </source>
</evidence>
<evidence type="ECO:0000256" key="14">
    <source>
        <dbReference type="ARBA" id="ARBA00079866"/>
    </source>
</evidence>
<dbReference type="Pfam" id="PF00059">
    <property type="entry name" value="Lectin_C"/>
    <property type="match status" value="1"/>
</dbReference>
<gene>
    <name evidence="17" type="primary">Clec5a</name>
</gene>
<keyword evidence="3 15" id="KW-0812">Transmembrane</keyword>
<evidence type="ECO:0000256" key="11">
    <source>
        <dbReference type="ARBA" id="ARBA00054119"/>
    </source>
</evidence>
<keyword evidence="5" id="KW-0391">Immunity</keyword>
<comment type="function">
    <text evidence="11">Functions as a positive regulator of osteoclastogenesis. Cell surface receptor that signals via TYROBP. Regulates inflammatory responses.</text>
</comment>
<dbReference type="GO" id="GO:0001819">
    <property type="term" value="P:positive regulation of cytokine production"/>
    <property type="evidence" value="ECO:0007669"/>
    <property type="project" value="Ensembl"/>
</dbReference>
<dbReference type="GO" id="GO:0001618">
    <property type="term" value="F:virus receptor activity"/>
    <property type="evidence" value="ECO:0007669"/>
    <property type="project" value="Ensembl"/>
</dbReference>
<dbReference type="FunFam" id="3.10.100.10:FF:000065">
    <property type="entry name" value="C-type lectin domain family 5 member A"/>
    <property type="match status" value="1"/>
</dbReference>
<keyword evidence="9" id="KW-1015">Disulfide bond</keyword>
<comment type="subcellular location">
    <subcellularLocation>
        <location evidence="1">Cell membrane</location>
        <topology evidence="1">Single-pass type II membrane protein</topology>
    </subcellularLocation>
</comment>
<keyword evidence="6" id="KW-0735">Signal-anchor</keyword>
<keyword evidence="8 15" id="KW-0472">Membrane</keyword>
<evidence type="ECO:0000256" key="3">
    <source>
        <dbReference type="ARBA" id="ARBA00022692"/>
    </source>
</evidence>
<evidence type="ECO:0000256" key="9">
    <source>
        <dbReference type="ARBA" id="ARBA00023157"/>
    </source>
</evidence>
<dbReference type="CDD" id="cd03593">
    <property type="entry name" value="CLECT_NK_receptors_like"/>
    <property type="match status" value="1"/>
</dbReference>
<dbReference type="PANTHER" id="PTHR47536:SF1">
    <property type="entry name" value="C-TYPE LECTIN DOMAIN FAMILY 5 MEMBER A"/>
    <property type="match status" value="1"/>
</dbReference>
<evidence type="ECO:0000256" key="5">
    <source>
        <dbReference type="ARBA" id="ARBA00022859"/>
    </source>
</evidence>
<keyword evidence="10" id="KW-0325">Glycoprotein</keyword>
<reference evidence="17" key="1">
    <citation type="submission" date="2025-08" db="UniProtKB">
        <authorList>
            <consortium name="Ensembl"/>
        </authorList>
    </citation>
    <scope>IDENTIFICATION</scope>
</reference>
<evidence type="ECO:0000256" key="7">
    <source>
        <dbReference type="ARBA" id="ARBA00022989"/>
    </source>
</evidence>
<dbReference type="GO" id="GO:0005829">
    <property type="term" value="C:cytosol"/>
    <property type="evidence" value="ECO:0007669"/>
    <property type="project" value="Ensembl"/>
</dbReference>
<evidence type="ECO:0000256" key="10">
    <source>
        <dbReference type="ARBA" id="ARBA00023180"/>
    </source>
</evidence>
<dbReference type="InterPro" id="IPR033992">
    <property type="entry name" value="NKR-like_CTLD"/>
</dbReference>
<dbReference type="SMART" id="SM00034">
    <property type="entry name" value="CLECT"/>
    <property type="match status" value="1"/>
</dbReference>
<dbReference type="GO" id="GO:0030099">
    <property type="term" value="P:myeloid cell differentiation"/>
    <property type="evidence" value="ECO:0007669"/>
    <property type="project" value="Ensembl"/>
</dbReference>
<evidence type="ECO:0000313" key="18">
    <source>
        <dbReference type="Proteomes" id="UP000694385"/>
    </source>
</evidence>
<dbReference type="GeneTree" id="ENSGT00910000144330"/>
<dbReference type="GO" id="GO:0005886">
    <property type="term" value="C:plasma membrane"/>
    <property type="evidence" value="ECO:0007669"/>
    <property type="project" value="UniProtKB-SubCell"/>
</dbReference>
<reference evidence="17" key="2">
    <citation type="submission" date="2025-09" db="UniProtKB">
        <authorList>
            <consortium name="Ensembl"/>
        </authorList>
    </citation>
    <scope>IDENTIFICATION</scope>
</reference>
<dbReference type="InterPro" id="IPR052869">
    <property type="entry name" value="CLEC5A"/>
</dbReference>
<dbReference type="AlphaFoldDB" id="A0A8C5KXM4"/>
<dbReference type="Ensembl" id="ENSJJAT00000021556.1">
    <property type="protein sequence ID" value="ENSJJAP00000015052.1"/>
    <property type="gene ID" value="ENSJJAG00000017338.1"/>
</dbReference>
<dbReference type="SUPFAM" id="SSF56436">
    <property type="entry name" value="C-type lectin-like"/>
    <property type="match status" value="1"/>
</dbReference>
<dbReference type="GO" id="GO:0002076">
    <property type="term" value="P:osteoblast development"/>
    <property type="evidence" value="ECO:0007669"/>
    <property type="project" value="Ensembl"/>
</dbReference>
<keyword evidence="18" id="KW-1185">Reference proteome</keyword>
<evidence type="ECO:0000256" key="12">
    <source>
        <dbReference type="ARBA" id="ARBA00068093"/>
    </source>
</evidence>
<evidence type="ECO:0000256" key="6">
    <source>
        <dbReference type="ARBA" id="ARBA00022968"/>
    </source>
</evidence>
<dbReference type="GO" id="GO:0009986">
    <property type="term" value="C:cell surface"/>
    <property type="evidence" value="ECO:0007669"/>
    <property type="project" value="Ensembl"/>
</dbReference>
<dbReference type="GO" id="GO:0045087">
    <property type="term" value="P:innate immune response"/>
    <property type="evidence" value="ECO:0007669"/>
    <property type="project" value="Ensembl"/>
</dbReference>
<evidence type="ECO:0000313" key="17">
    <source>
        <dbReference type="Ensembl" id="ENSJJAP00000015052.1"/>
    </source>
</evidence>
<feature type="domain" description="C-type lectin" evidence="16">
    <location>
        <begin position="79"/>
        <end position="185"/>
    </location>
</feature>
<dbReference type="GO" id="GO:0030246">
    <property type="term" value="F:carbohydrate binding"/>
    <property type="evidence" value="ECO:0007669"/>
    <property type="project" value="UniProtKB-KW"/>
</dbReference>
<evidence type="ECO:0000256" key="4">
    <source>
        <dbReference type="ARBA" id="ARBA00022734"/>
    </source>
</evidence>
<dbReference type="PANTHER" id="PTHR47536">
    <property type="entry name" value="C-TYPE LECTIN DOMAIN FAMILY 5 MEMBER A"/>
    <property type="match status" value="1"/>
</dbReference>
<dbReference type="Proteomes" id="UP000694385">
    <property type="component" value="Unassembled WGS sequence"/>
</dbReference>
<dbReference type="PROSITE" id="PS50041">
    <property type="entry name" value="C_TYPE_LECTIN_2"/>
    <property type="match status" value="1"/>
</dbReference>
<protein>
    <recommendedName>
        <fullName evidence="12">C-type lectin domain family 5 member A</fullName>
    </recommendedName>
    <alternativeName>
        <fullName evidence="13">C-type lectin superfamily member 5</fullName>
    </alternativeName>
    <alternativeName>
        <fullName evidence="14">Myeloid DAP12-associating lectin 1</fullName>
    </alternativeName>
</protein>
<evidence type="ECO:0000256" key="15">
    <source>
        <dbReference type="SAM" id="Phobius"/>
    </source>
</evidence>
<feature type="transmembrane region" description="Helical" evidence="15">
    <location>
        <begin position="6"/>
        <end position="31"/>
    </location>
</feature>
<dbReference type="InterPro" id="IPR001304">
    <property type="entry name" value="C-type_lectin-like"/>
</dbReference>
<accession>A0A8C5KXM4</accession>
<dbReference type="GO" id="GO:0033033">
    <property type="term" value="P:negative regulation of myeloid cell apoptotic process"/>
    <property type="evidence" value="ECO:0007669"/>
    <property type="project" value="Ensembl"/>
</dbReference>
<evidence type="ECO:0000256" key="2">
    <source>
        <dbReference type="ARBA" id="ARBA00022475"/>
    </source>
</evidence>
<dbReference type="InterPro" id="IPR016186">
    <property type="entry name" value="C-type_lectin-like/link_sf"/>
</dbReference>
<keyword evidence="2" id="KW-1003">Cell membrane</keyword>
<keyword evidence="7 15" id="KW-1133">Transmembrane helix</keyword>
<proteinExistence type="predicted"/>
<dbReference type="Gene3D" id="3.10.100.10">
    <property type="entry name" value="Mannose-Binding Protein A, subunit A"/>
    <property type="match status" value="1"/>
</dbReference>
<keyword evidence="4" id="KW-0430">Lectin</keyword>
<sequence>MNWHMIIPGLIVVVIKAVGMTVFLLYLPVFVKSSDGPMSMESYGTDNMQNVSQIFERNNESFTPTESYGTACSKDWDLYQGRCFWFSISESPWNASNEDCIRKGAMLAIADTPEKLNYLQGIAGAEKYFIGLIRQPAEKNWRWINKSLFRGTVANENPNFNCVTIGLTKTFDAALCDTSYRWICEKTPK</sequence>
<evidence type="ECO:0000256" key="1">
    <source>
        <dbReference type="ARBA" id="ARBA00004401"/>
    </source>
</evidence>
<evidence type="ECO:0000259" key="16">
    <source>
        <dbReference type="PROSITE" id="PS50041"/>
    </source>
</evidence>
<name>A0A8C5KXM4_JACJA</name>